<keyword evidence="4" id="KW-1003">Cell membrane</keyword>
<dbReference type="PANTHER" id="PTHR30472:SF25">
    <property type="entry name" value="ABC TRANSPORTER PERMEASE PROTEIN MJ0876-RELATED"/>
    <property type="match status" value="1"/>
</dbReference>
<evidence type="ECO:0000313" key="9">
    <source>
        <dbReference type="EMBL" id="HJG97239.1"/>
    </source>
</evidence>
<comment type="similarity">
    <text evidence="2">Belongs to the binding-protein-dependent transport system permease family. FecCD subfamily.</text>
</comment>
<dbReference type="InterPro" id="IPR037294">
    <property type="entry name" value="ABC_BtuC-like"/>
</dbReference>
<protein>
    <submittedName>
        <fullName evidence="9">Iron ABC transporter permease</fullName>
    </submittedName>
</protein>
<sequence>MQIQLNTLKKKLNIFKETPIYIGVSVVLLILLILSIGFAVTLGSVDISIKEVYEIIFNKLLALIGNDTIKSGPVHDVVWLIRLPRIILALCVGMGLSVVGIIMQAIVKNPLADPYILGISSGASLGATMAIMLGVGSIFGSNSIGIAGFLGAFIVSMLVLIIANIGGRANSVKLLLGGMALSSICSAFSSFIVYFANDAQGMQKITFWLMGSVSGAKWEDIIFILPMILLGIVFFMTQYRVLNLMLLGDDVAVTLGTDLHKYRHIYLIITSLMIGMLVYSSGMIGFVGLIIPHIVRMIFGTDHKKIIPIASILGGIFVIWADVLSRTLIEGTEIPIGILISMIGAPCFIWLMIKNTYGFGGKN</sequence>
<evidence type="ECO:0000256" key="2">
    <source>
        <dbReference type="ARBA" id="ARBA00007935"/>
    </source>
</evidence>
<feature type="transmembrane region" description="Helical" evidence="8">
    <location>
        <begin position="336"/>
        <end position="353"/>
    </location>
</feature>
<feature type="transmembrane region" description="Helical" evidence="8">
    <location>
        <begin position="306"/>
        <end position="324"/>
    </location>
</feature>
<dbReference type="AlphaFoldDB" id="A0A921T027"/>
<feature type="transmembrane region" description="Helical" evidence="8">
    <location>
        <begin position="174"/>
        <end position="196"/>
    </location>
</feature>
<dbReference type="SUPFAM" id="SSF81345">
    <property type="entry name" value="ABC transporter involved in vitamin B12 uptake, BtuC"/>
    <property type="match status" value="1"/>
</dbReference>
<keyword evidence="7 8" id="KW-0472">Membrane</keyword>
<dbReference type="EMBL" id="DYUB01000286">
    <property type="protein sequence ID" value="HJG97239.1"/>
    <property type="molecule type" value="Genomic_DNA"/>
</dbReference>
<keyword evidence="6 8" id="KW-1133">Transmembrane helix</keyword>
<dbReference type="FunFam" id="1.10.3470.10:FF:000001">
    <property type="entry name" value="Vitamin B12 ABC transporter permease BtuC"/>
    <property type="match status" value="1"/>
</dbReference>
<keyword evidence="5 8" id="KW-0812">Transmembrane</keyword>
<evidence type="ECO:0000256" key="1">
    <source>
        <dbReference type="ARBA" id="ARBA00004651"/>
    </source>
</evidence>
<dbReference type="Proteomes" id="UP000776700">
    <property type="component" value="Unassembled WGS sequence"/>
</dbReference>
<reference evidence="9" key="1">
    <citation type="journal article" date="2021" name="PeerJ">
        <title>Extensive microbial diversity within the chicken gut microbiome revealed by metagenomics and culture.</title>
        <authorList>
            <person name="Gilroy R."/>
            <person name="Ravi A."/>
            <person name="Getino M."/>
            <person name="Pursley I."/>
            <person name="Horton D.L."/>
            <person name="Alikhan N.F."/>
            <person name="Baker D."/>
            <person name="Gharbi K."/>
            <person name="Hall N."/>
            <person name="Watson M."/>
            <person name="Adriaenssens E.M."/>
            <person name="Foster-Nyarko E."/>
            <person name="Jarju S."/>
            <person name="Secka A."/>
            <person name="Antonio M."/>
            <person name="Oren A."/>
            <person name="Chaudhuri R.R."/>
            <person name="La Ragione R."/>
            <person name="Hildebrand F."/>
            <person name="Pallen M.J."/>
        </authorList>
    </citation>
    <scope>NUCLEOTIDE SEQUENCE</scope>
    <source>
        <strain evidence="9">1277</strain>
    </source>
</reference>
<dbReference type="GO" id="GO:0005886">
    <property type="term" value="C:plasma membrane"/>
    <property type="evidence" value="ECO:0007669"/>
    <property type="project" value="UniProtKB-SubCell"/>
</dbReference>
<evidence type="ECO:0000256" key="5">
    <source>
        <dbReference type="ARBA" id="ARBA00022692"/>
    </source>
</evidence>
<comment type="caution">
    <text evidence="9">The sequence shown here is derived from an EMBL/GenBank/DDBJ whole genome shotgun (WGS) entry which is preliminary data.</text>
</comment>
<dbReference type="Pfam" id="PF01032">
    <property type="entry name" value="FecCD"/>
    <property type="match status" value="1"/>
</dbReference>
<evidence type="ECO:0000313" key="10">
    <source>
        <dbReference type="Proteomes" id="UP000776700"/>
    </source>
</evidence>
<dbReference type="PANTHER" id="PTHR30472">
    <property type="entry name" value="FERRIC ENTEROBACTIN TRANSPORT SYSTEM PERMEASE PROTEIN"/>
    <property type="match status" value="1"/>
</dbReference>
<feature type="transmembrane region" description="Helical" evidence="8">
    <location>
        <begin position="114"/>
        <end position="138"/>
    </location>
</feature>
<evidence type="ECO:0000256" key="8">
    <source>
        <dbReference type="SAM" id="Phobius"/>
    </source>
</evidence>
<feature type="transmembrane region" description="Helical" evidence="8">
    <location>
        <begin position="20"/>
        <end position="40"/>
    </location>
</feature>
<name>A0A921T027_9FIRM</name>
<gene>
    <name evidence="9" type="ORF">K8V90_09075</name>
</gene>
<evidence type="ECO:0000256" key="3">
    <source>
        <dbReference type="ARBA" id="ARBA00022448"/>
    </source>
</evidence>
<evidence type="ECO:0000256" key="7">
    <source>
        <dbReference type="ARBA" id="ARBA00023136"/>
    </source>
</evidence>
<feature type="transmembrane region" description="Helical" evidence="8">
    <location>
        <begin position="144"/>
        <end position="162"/>
    </location>
</feature>
<keyword evidence="3" id="KW-0813">Transport</keyword>
<dbReference type="GO" id="GO:0022857">
    <property type="term" value="F:transmembrane transporter activity"/>
    <property type="evidence" value="ECO:0007669"/>
    <property type="project" value="InterPro"/>
</dbReference>
<dbReference type="Gene3D" id="1.10.3470.10">
    <property type="entry name" value="ABC transporter involved in vitamin B12 uptake, BtuC"/>
    <property type="match status" value="1"/>
</dbReference>
<dbReference type="CDD" id="cd06550">
    <property type="entry name" value="TM_ABC_iron-siderophores_like"/>
    <property type="match status" value="1"/>
</dbReference>
<accession>A0A921T027</accession>
<comment type="subcellular location">
    <subcellularLocation>
        <location evidence="1">Cell membrane</location>
        <topology evidence="1">Multi-pass membrane protein</topology>
    </subcellularLocation>
</comment>
<evidence type="ECO:0000256" key="6">
    <source>
        <dbReference type="ARBA" id="ARBA00022989"/>
    </source>
</evidence>
<feature type="transmembrane region" description="Helical" evidence="8">
    <location>
        <begin position="216"/>
        <end position="236"/>
    </location>
</feature>
<dbReference type="InterPro" id="IPR000522">
    <property type="entry name" value="ABC_transptr_permease_BtuC"/>
</dbReference>
<dbReference type="GO" id="GO:0033214">
    <property type="term" value="P:siderophore-iron import into cell"/>
    <property type="evidence" value="ECO:0007669"/>
    <property type="project" value="TreeGrafter"/>
</dbReference>
<feature type="transmembrane region" description="Helical" evidence="8">
    <location>
        <begin position="265"/>
        <end position="294"/>
    </location>
</feature>
<feature type="transmembrane region" description="Helical" evidence="8">
    <location>
        <begin position="86"/>
        <end position="107"/>
    </location>
</feature>
<reference evidence="9" key="2">
    <citation type="submission" date="2021-09" db="EMBL/GenBank/DDBJ databases">
        <authorList>
            <person name="Gilroy R."/>
        </authorList>
    </citation>
    <scope>NUCLEOTIDE SEQUENCE</scope>
    <source>
        <strain evidence="9">1277</strain>
    </source>
</reference>
<proteinExistence type="inferred from homology"/>
<evidence type="ECO:0000256" key="4">
    <source>
        <dbReference type="ARBA" id="ARBA00022475"/>
    </source>
</evidence>
<organism evidence="9 10">
    <name type="scientific">Romboutsia timonensis</name>
    <dbReference type="NCBI Taxonomy" id="1776391"/>
    <lineage>
        <taxon>Bacteria</taxon>
        <taxon>Bacillati</taxon>
        <taxon>Bacillota</taxon>
        <taxon>Clostridia</taxon>
        <taxon>Peptostreptococcales</taxon>
        <taxon>Peptostreptococcaceae</taxon>
        <taxon>Romboutsia</taxon>
    </lineage>
</organism>